<dbReference type="EMBL" id="SCWE01000001">
    <property type="protein sequence ID" value="TDM02633.1"/>
    <property type="molecule type" value="Genomic_DNA"/>
</dbReference>
<evidence type="ECO:0008006" key="3">
    <source>
        <dbReference type="Google" id="ProtNLM"/>
    </source>
</evidence>
<organism evidence="1 2">
    <name type="scientific">Macrococcus hajekii</name>
    <dbReference type="NCBI Taxonomy" id="198482"/>
    <lineage>
        <taxon>Bacteria</taxon>
        <taxon>Bacillati</taxon>
        <taxon>Bacillota</taxon>
        <taxon>Bacilli</taxon>
        <taxon>Bacillales</taxon>
        <taxon>Staphylococcaceae</taxon>
        <taxon>Macrococcus</taxon>
    </lineage>
</organism>
<comment type="caution">
    <text evidence="1">The sequence shown here is derived from an EMBL/GenBank/DDBJ whole genome shotgun (WGS) entry which is preliminary data.</text>
</comment>
<protein>
    <recommendedName>
        <fullName evidence="3">Lipoprotein</fullName>
    </recommendedName>
</protein>
<accession>A0A4R6BLG3</accession>
<name>A0A4R6BLG3_9STAP</name>
<sequence>MYKKLTAGLLATIVLAGCQADKDIQVTDTASQIKAAQETKQDVKSYASTYKNKTKENSKSSQTYLSLKKDKDDNQEVTVKNQEENGKFYVYENKAILQQDGQWIDASKLGGSQLLAMTTPLLYSEQFKLIDKLKDADYKSGTLTETITSYEQYLKIFGQQENDKKAIKDLQKKFPDIHNTITVNFNKNNQIEKITNDLKLKNKETAIENNAVTTFSDINNVKLEIPNEVKQAKTVGE</sequence>
<dbReference type="AlphaFoldDB" id="A0A4R6BLG3"/>
<dbReference type="RefSeq" id="WP_133428723.1">
    <property type="nucleotide sequence ID" value="NZ_BMCC01000002.1"/>
</dbReference>
<keyword evidence="2" id="KW-1185">Reference proteome</keyword>
<gene>
    <name evidence="1" type="ORF">ERX37_00670</name>
</gene>
<evidence type="ECO:0000313" key="1">
    <source>
        <dbReference type="EMBL" id="TDM02633.1"/>
    </source>
</evidence>
<reference evidence="1 2" key="1">
    <citation type="submission" date="2019-01" db="EMBL/GenBank/DDBJ databases">
        <title>Draft genome sequences of the type strains of six Macrococcus species.</title>
        <authorList>
            <person name="Mazhar S."/>
            <person name="Altermann E."/>
            <person name="Hill C."/>
            <person name="Mcauliffe O."/>
        </authorList>
    </citation>
    <scope>NUCLEOTIDE SEQUENCE [LARGE SCALE GENOMIC DNA]</scope>
    <source>
        <strain evidence="1 2">CCM4809</strain>
    </source>
</reference>
<dbReference type="PROSITE" id="PS51257">
    <property type="entry name" value="PROKAR_LIPOPROTEIN"/>
    <property type="match status" value="1"/>
</dbReference>
<dbReference type="Proteomes" id="UP000295328">
    <property type="component" value="Unassembled WGS sequence"/>
</dbReference>
<proteinExistence type="predicted"/>
<dbReference type="OrthoDB" id="2417319at2"/>
<evidence type="ECO:0000313" key="2">
    <source>
        <dbReference type="Proteomes" id="UP000295328"/>
    </source>
</evidence>